<feature type="signal peptide" evidence="1">
    <location>
        <begin position="1"/>
        <end position="30"/>
    </location>
</feature>
<accession>A0A4P9YFR5</accession>
<sequence>MTHTWSVALKDPDQKMVWLYFLFLLVLVDCHDLEAIKNTNILHVYDICSEISAFEILDSRDIVALRLCDSTLRYFPESKRCFEPMMKYLKKNEYFHDLDPDEIRRIERALKRLAFRFPFYTLNSIMHYFSREDLVFYSKIASQGDRRWIPFHELSKVFYENRRFKSTHILPRAIHILREEENVAIKLATVRLIYRTCFLVNDPKEVEKEIYKCLKYVIANNNLSLREADIICLVGFSCFDNKHYSYIYHNWPKTLREAYRGRLPEIYRIGFIPIRRLYSPLSIILDLLGIYMIGNWSQNILSYMYVSAINKNVGGVIQISKNASTILFGFNNLRIREMHKGCTYCKRKGIQQPRSVQRDLFFFQLNTTRHIVSQINEFTSKEVPGISIMHSTIV</sequence>
<evidence type="ECO:0000313" key="3">
    <source>
        <dbReference type="Proteomes" id="UP000281549"/>
    </source>
</evidence>
<dbReference type="EMBL" id="ML005556">
    <property type="protein sequence ID" value="RKP18114.1"/>
    <property type="molecule type" value="Genomic_DNA"/>
</dbReference>
<feature type="chain" id="PRO_5020208678" evidence="1">
    <location>
        <begin position="31"/>
        <end position="394"/>
    </location>
</feature>
<protein>
    <submittedName>
        <fullName evidence="2">Uncharacterized protein</fullName>
    </submittedName>
</protein>
<reference evidence="3" key="1">
    <citation type="journal article" date="2018" name="Nat. Microbiol.">
        <title>Leveraging single-cell genomics to expand the fungal tree of life.</title>
        <authorList>
            <person name="Ahrendt S.R."/>
            <person name="Quandt C.A."/>
            <person name="Ciobanu D."/>
            <person name="Clum A."/>
            <person name="Salamov A."/>
            <person name="Andreopoulos B."/>
            <person name="Cheng J.F."/>
            <person name="Woyke T."/>
            <person name="Pelin A."/>
            <person name="Henrissat B."/>
            <person name="Reynolds N.K."/>
            <person name="Benny G.L."/>
            <person name="Smith M.E."/>
            <person name="James T.Y."/>
            <person name="Grigoriev I.V."/>
        </authorList>
    </citation>
    <scope>NUCLEOTIDE SEQUENCE [LARGE SCALE GENOMIC DNA]</scope>
    <source>
        <strain evidence="3">CSF55</strain>
    </source>
</reference>
<proteinExistence type="predicted"/>
<evidence type="ECO:0000313" key="2">
    <source>
        <dbReference type="EMBL" id="RKP18114.1"/>
    </source>
</evidence>
<evidence type="ECO:0000256" key="1">
    <source>
        <dbReference type="SAM" id="SignalP"/>
    </source>
</evidence>
<gene>
    <name evidence="2" type="ORF">ROZALSC1DRAFT_23542</name>
</gene>
<organism evidence="2 3">
    <name type="scientific">Rozella allomycis (strain CSF55)</name>
    <dbReference type="NCBI Taxonomy" id="988480"/>
    <lineage>
        <taxon>Eukaryota</taxon>
        <taxon>Fungi</taxon>
        <taxon>Fungi incertae sedis</taxon>
        <taxon>Cryptomycota</taxon>
        <taxon>Cryptomycota incertae sedis</taxon>
        <taxon>Rozella</taxon>
    </lineage>
</organism>
<name>A0A4P9YFR5_ROZAC</name>
<dbReference type="Proteomes" id="UP000281549">
    <property type="component" value="Unassembled WGS sequence"/>
</dbReference>
<dbReference type="AlphaFoldDB" id="A0A4P9YFR5"/>
<keyword evidence="1" id="KW-0732">Signal</keyword>